<dbReference type="Proteomes" id="UP000605427">
    <property type="component" value="Unassembled WGS sequence"/>
</dbReference>
<name>A0ABQ1ZT82_9BACL</name>
<evidence type="ECO:0008006" key="3">
    <source>
        <dbReference type="Google" id="ProtNLM"/>
    </source>
</evidence>
<reference evidence="2" key="1">
    <citation type="journal article" date="2019" name="Int. J. Syst. Evol. Microbiol.">
        <title>The Global Catalogue of Microorganisms (GCM) 10K type strain sequencing project: providing services to taxonomists for standard genome sequencing and annotation.</title>
        <authorList>
            <consortium name="The Broad Institute Genomics Platform"/>
            <consortium name="The Broad Institute Genome Sequencing Center for Infectious Disease"/>
            <person name="Wu L."/>
            <person name="Ma J."/>
        </authorList>
    </citation>
    <scope>NUCLEOTIDE SEQUENCE [LARGE SCALE GENOMIC DNA]</scope>
    <source>
        <strain evidence="2">CCM 8702</strain>
    </source>
</reference>
<evidence type="ECO:0000313" key="1">
    <source>
        <dbReference type="EMBL" id="GGH76095.1"/>
    </source>
</evidence>
<proteinExistence type="predicted"/>
<organism evidence="1 2">
    <name type="scientific">Saccharibacillus endophyticus</name>
    <dbReference type="NCBI Taxonomy" id="2060666"/>
    <lineage>
        <taxon>Bacteria</taxon>
        <taxon>Bacillati</taxon>
        <taxon>Bacillota</taxon>
        <taxon>Bacilli</taxon>
        <taxon>Bacillales</taxon>
        <taxon>Paenibacillaceae</taxon>
        <taxon>Saccharibacillus</taxon>
    </lineage>
</organism>
<dbReference type="InterPro" id="IPR011256">
    <property type="entry name" value="Reg_factor_effector_dom_sf"/>
</dbReference>
<dbReference type="SUPFAM" id="SSF55136">
    <property type="entry name" value="Probable bacterial effector-binding domain"/>
    <property type="match status" value="1"/>
</dbReference>
<comment type="caution">
    <text evidence="1">The sequence shown here is derived from an EMBL/GenBank/DDBJ whole genome shotgun (WGS) entry which is preliminary data.</text>
</comment>
<evidence type="ECO:0000313" key="2">
    <source>
        <dbReference type="Proteomes" id="UP000605427"/>
    </source>
</evidence>
<protein>
    <recommendedName>
        <fullName evidence="3">GyrI-like small molecule binding domain-containing protein</fullName>
    </recommendedName>
</protein>
<sequence length="62" mass="6944">MHAYVVFRIPHTAEGVQSAWSDAFPTLQKAGYRLNGKPAIERYSGLLLQQGLCELCMPILRP</sequence>
<gene>
    <name evidence="1" type="ORF">GCM10007362_17820</name>
</gene>
<accession>A0ABQ1ZT82</accession>
<keyword evidence="2" id="KW-1185">Reference proteome</keyword>
<dbReference type="EMBL" id="BMDD01000002">
    <property type="protein sequence ID" value="GGH76095.1"/>
    <property type="molecule type" value="Genomic_DNA"/>
</dbReference>
<dbReference type="Gene3D" id="3.20.80.10">
    <property type="entry name" value="Regulatory factor, effector binding domain"/>
    <property type="match status" value="1"/>
</dbReference>